<keyword evidence="2" id="KW-1185">Reference proteome</keyword>
<name>A0A2V1D3F2_9PLEO</name>
<protein>
    <recommendedName>
        <fullName evidence="3">F-box domain-containing protein</fullName>
    </recommendedName>
</protein>
<evidence type="ECO:0000313" key="1">
    <source>
        <dbReference type="EMBL" id="PVH92525.1"/>
    </source>
</evidence>
<dbReference type="Proteomes" id="UP000244855">
    <property type="component" value="Unassembled WGS sequence"/>
</dbReference>
<dbReference type="EMBL" id="KZ805672">
    <property type="protein sequence ID" value="PVH92525.1"/>
    <property type="molecule type" value="Genomic_DNA"/>
</dbReference>
<dbReference type="OrthoDB" id="5384804at2759"/>
<proteinExistence type="predicted"/>
<sequence>MAELQNCATELVLDIYLHLDNIDDALHLARCSKRLNAIFDIHRLRILKCIILHSNIHTYDVMLCHFQDAFQDFSSKHLDDNHDSTPIELRPTSAQFEKCLHASSVSDRQIWDIVARWQGLRSLQHLYIDSVINSKYIESPCVTGSDELQEIEMLDILRLASKKEIGEENGKATITAFSPSETGHFYKALTGYWVATESLKLAQECRYKLQSTENMTFDKIRAIWWHRTDLQESLDILEVFDFVYGFLFQHIDSMALGSFTNWIDEGSLEPYEPLNSQWSFFVKNMWLALNPADVLELLHLTCLWREQTSNHVQPWLREKRKSYLRKHGFPALFWQRVTVHDCGETPDEWYSTPDLEMACQLQLQNIFQDYHSETAVVWAKYRTTLWQTNARGRFGQTLSTRLLEFIASEIYKRA</sequence>
<evidence type="ECO:0000313" key="2">
    <source>
        <dbReference type="Proteomes" id="UP000244855"/>
    </source>
</evidence>
<dbReference type="AlphaFoldDB" id="A0A2V1D3F2"/>
<organism evidence="1 2">
    <name type="scientific">Periconia macrospinosa</name>
    <dbReference type="NCBI Taxonomy" id="97972"/>
    <lineage>
        <taxon>Eukaryota</taxon>
        <taxon>Fungi</taxon>
        <taxon>Dikarya</taxon>
        <taxon>Ascomycota</taxon>
        <taxon>Pezizomycotina</taxon>
        <taxon>Dothideomycetes</taxon>
        <taxon>Pleosporomycetidae</taxon>
        <taxon>Pleosporales</taxon>
        <taxon>Massarineae</taxon>
        <taxon>Periconiaceae</taxon>
        <taxon>Periconia</taxon>
    </lineage>
</organism>
<accession>A0A2V1D3F2</accession>
<gene>
    <name evidence="1" type="ORF">DM02DRAFT_543430</name>
</gene>
<evidence type="ECO:0008006" key="3">
    <source>
        <dbReference type="Google" id="ProtNLM"/>
    </source>
</evidence>
<reference evidence="1 2" key="1">
    <citation type="journal article" date="2018" name="Sci. Rep.">
        <title>Comparative genomics provides insights into the lifestyle and reveals functional heterogeneity of dark septate endophytic fungi.</title>
        <authorList>
            <person name="Knapp D.G."/>
            <person name="Nemeth J.B."/>
            <person name="Barry K."/>
            <person name="Hainaut M."/>
            <person name="Henrissat B."/>
            <person name="Johnson J."/>
            <person name="Kuo A."/>
            <person name="Lim J.H.P."/>
            <person name="Lipzen A."/>
            <person name="Nolan M."/>
            <person name="Ohm R.A."/>
            <person name="Tamas L."/>
            <person name="Grigoriev I.V."/>
            <person name="Spatafora J.W."/>
            <person name="Nagy L.G."/>
            <person name="Kovacs G.M."/>
        </authorList>
    </citation>
    <scope>NUCLEOTIDE SEQUENCE [LARGE SCALE GENOMIC DNA]</scope>
    <source>
        <strain evidence="1 2">DSE2036</strain>
    </source>
</reference>